<accession>A0AAD4CF88</accession>
<dbReference type="SUPFAM" id="SSF81383">
    <property type="entry name" value="F-box domain"/>
    <property type="match status" value="1"/>
</dbReference>
<gene>
    <name evidence="1" type="ORF">FE257_000577</name>
</gene>
<dbReference type="AlphaFoldDB" id="A0AAD4CF88"/>
<name>A0AAD4CF88_ASPNN</name>
<comment type="caution">
    <text evidence="1">The sequence shown here is derived from an EMBL/GenBank/DDBJ whole genome shotgun (WGS) entry which is preliminary data.</text>
</comment>
<dbReference type="InterPro" id="IPR036047">
    <property type="entry name" value="F-box-like_dom_sf"/>
</dbReference>
<keyword evidence="2" id="KW-1185">Reference proteome</keyword>
<organism evidence="1 2">
    <name type="scientific">Aspergillus nanangensis</name>
    <dbReference type="NCBI Taxonomy" id="2582783"/>
    <lineage>
        <taxon>Eukaryota</taxon>
        <taxon>Fungi</taxon>
        <taxon>Dikarya</taxon>
        <taxon>Ascomycota</taxon>
        <taxon>Pezizomycotina</taxon>
        <taxon>Eurotiomycetes</taxon>
        <taxon>Eurotiomycetidae</taxon>
        <taxon>Eurotiales</taxon>
        <taxon>Aspergillaceae</taxon>
        <taxon>Aspergillus</taxon>
        <taxon>Aspergillus subgen. Circumdati</taxon>
    </lineage>
</organism>
<dbReference type="CDD" id="cd09917">
    <property type="entry name" value="F-box_SF"/>
    <property type="match status" value="1"/>
</dbReference>
<dbReference type="Proteomes" id="UP001194746">
    <property type="component" value="Unassembled WGS sequence"/>
</dbReference>
<reference evidence="1" key="2">
    <citation type="submission" date="2020-02" db="EMBL/GenBank/DDBJ databases">
        <authorList>
            <person name="Gilchrist C.L.M."/>
            <person name="Chooi Y.-H."/>
        </authorList>
    </citation>
    <scope>NUCLEOTIDE SEQUENCE</scope>
    <source>
        <strain evidence="1">MST-FP2251</strain>
    </source>
</reference>
<evidence type="ECO:0000313" key="1">
    <source>
        <dbReference type="EMBL" id="KAF9885217.1"/>
    </source>
</evidence>
<sequence>MPSAVRQAFGIYELIEQIILQLNNPVEIIRAQRVCRNWRDIVQASPALQEACWYQPSNTKNAETRSDSGQQTWQLNPAFKCIGVSLPTTDTEAQGDFSLEKRIYDMPGSWTTMLATQPPCQRIAVACYSDYSDDRMMQYLIISLQEPLLMGDVMAVLAECQNRQKCGVDRWAGVRHYTGQLYRYHESDWEDEFSSQKMPKDVSINVVVEQAWGSGDYPAFSLRRIYGSKRFLHEMILHEMIDDWGNRYQWDWWNHGGLKERQNRVLDYQANLVVVKEHQEEGYLAECRDIFRLLSDIQME</sequence>
<protein>
    <recommendedName>
        <fullName evidence="3">F-box domain-containing protein</fullName>
    </recommendedName>
</protein>
<proteinExistence type="predicted"/>
<evidence type="ECO:0008006" key="3">
    <source>
        <dbReference type="Google" id="ProtNLM"/>
    </source>
</evidence>
<evidence type="ECO:0000313" key="2">
    <source>
        <dbReference type="Proteomes" id="UP001194746"/>
    </source>
</evidence>
<reference evidence="1" key="1">
    <citation type="journal article" date="2019" name="Beilstein J. Org. Chem.">
        <title>Nanangenines: drimane sesquiterpenoids as the dominant metabolite cohort of a novel Australian fungus, Aspergillus nanangensis.</title>
        <authorList>
            <person name="Lacey H.J."/>
            <person name="Gilchrist C.L.M."/>
            <person name="Crombie A."/>
            <person name="Kalaitzis J.A."/>
            <person name="Vuong D."/>
            <person name="Rutledge P.J."/>
            <person name="Turner P."/>
            <person name="Pitt J.I."/>
            <person name="Lacey E."/>
            <person name="Chooi Y.H."/>
            <person name="Piggott A.M."/>
        </authorList>
    </citation>
    <scope>NUCLEOTIDE SEQUENCE</scope>
    <source>
        <strain evidence="1">MST-FP2251</strain>
    </source>
</reference>
<dbReference type="EMBL" id="VCAU01000100">
    <property type="protein sequence ID" value="KAF9885217.1"/>
    <property type="molecule type" value="Genomic_DNA"/>
</dbReference>